<dbReference type="Pfam" id="PF14508">
    <property type="entry name" value="GH97_N"/>
    <property type="match status" value="1"/>
</dbReference>
<accession>A0AAW7JDX8</accession>
<evidence type="ECO:0000313" key="9">
    <source>
        <dbReference type="EMBL" id="MDN0021558.1"/>
    </source>
</evidence>
<comment type="caution">
    <text evidence="10">The sequence shown here is derived from an EMBL/GenBank/DDBJ whole genome shotgun (WGS) entry which is preliminary data.</text>
</comment>
<dbReference type="PANTHER" id="PTHR35803:SF2">
    <property type="entry name" value="RETAINING ALPHA-GALACTOSIDASE"/>
    <property type="match status" value="1"/>
</dbReference>
<dbReference type="Gene3D" id="2.60.40.1180">
    <property type="entry name" value="Golgi alpha-mannosidase II"/>
    <property type="match status" value="1"/>
</dbReference>
<dbReference type="InterPro" id="IPR017853">
    <property type="entry name" value="GH"/>
</dbReference>
<dbReference type="AlphaFoldDB" id="A0AAW7JDX8"/>
<dbReference type="EMBL" id="JAUEIF010000001">
    <property type="protein sequence ID" value="MDN0024054.1"/>
    <property type="molecule type" value="Genomic_DNA"/>
</dbReference>
<comment type="subunit">
    <text evidence="2">Monomer.</text>
</comment>
<feature type="domain" description="Glycosyl-hydrolase 97 C-terminal oligomerisation" evidence="8">
    <location>
        <begin position="545"/>
        <end position="638"/>
    </location>
</feature>
<dbReference type="InterPro" id="IPR029483">
    <property type="entry name" value="GH97_C"/>
</dbReference>
<proteinExistence type="predicted"/>
<dbReference type="InterPro" id="IPR014718">
    <property type="entry name" value="GH-type_carb-bd"/>
</dbReference>
<dbReference type="InterPro" id="IPR052720">
    <property type="entry name" value="Glycosyl_hydrolase_97"/>
</dbReference>
<evidence type="ECO:0000256" key="2">
    <source>
        <dbReference type="ARBA" id="ARBA00011245"/>
    </source>
</evidence>
<dbReference type="InterPro" id="IPR029486">
    <property type="entry name" value="GH97_N"/>
</dbReference>
<protein>
    <submittedName>
        <fullName evidence="10">Glycoside hydrolase family 97 catalytic domain-containing protein</fullName>
    </submittedName>
</protein>
<evidence type="ECO:0000259" key="7">
    <source>
        <dbReference type="Pfam" id="PF14508"/>
    </source>
</evidence>
<evidence type="ECO:0000313" key="12">
    <source>
        <dbReference type="Proteomes" id="UP001168478"/>
    </source>
</evidence>
<dbReference type="Gene3D" id="3.20.20.70">
    <property type="entry name" value="Aldolase class I"/>
    <property type="match status" value="1"/>
</dbReference>
<dbReference type="InterPro" id="IPR019563">
    <property type="entry name" value="GH97_catalytic"/>
</dbReference>
<evidence type="ECO:0000259" key="6">
    <source>
        <dbReference type="Pfam" id="PF10566"/>
    </source>
</evidence>
<reference evidence="10" key="1">
    <citation type="submission" date="2023-06" db="EMBL/GenBank/DDBJ databases">
        <authorList>
            <person name="Zeman M."/>
            <person name="Kubasova T."/>
            <person name="Jahodarova E."/>
            <person name="Nykrynova M."/>
            <person name="Rychlik I."/>
        </authorList>
    </citation>
    <scope>NUCLEOTIDE SEQUENCE</scope>
    <source>
        <strain evidence="10">ET15</strain>
        <strain evidence="9">ET37</strain>
    </source>
</reference>
<gene>
    <name evidence="9" type="ORF">QVN81_00760</name>
    <name evidence="10" type="ORF">QVN84_00750</name>
</gene>
<dbReference type="GO" id="GO:0016798">
    <property type="term" value="F:hydrolase activity, acting on glycosyl bonds"/>
    <property type="evidence" value="ECO:0007669"/>
    <property type="project" value="UniProtKB-KW"/>
</dbReference>
<dbReference type="InterPro" id="IPR013785">
    <property type="entry name" value="Aldolase_TIM"/>
</dbReference>
<evidence type="ECO:0000313" key="11">
    <source>
        <dbReference type="Proteomes" id="UP001167831"/>
    </source>
</evidence>
<dbReference type="Proteomes" id="UP001168478">
    <property type="component" value="Unassembled WGS sequence"/>
</dbReference>
<dbReference type="EMBL" id="JAUEIE010000001">
    <property type="protein sequence ID" value="MDN0021558.1"/>
    <property type="molecule type" value="Genomic_DNA"/>
</dbReference>
<evidence type="ECO:0000256" key="4">
    <source>
        <dbReference type="ARBA" id="ARBA00022837"/>
    </source>
</evidence>
<keyword evidence="11" id="KW-1185">Reference proteome</keyword>
<keyword evidence="5" id="KW-0326">Glycosidase</keyword>
<dbReference type="Pfam" id="PF10566">
    <property type="entry name" value="Glyco_hydro_97"/>
    <property type="match status" value="1"/>
</dbReference>
<name>A0AAW7JDX8_9BACT</name>
<sequence>MSHAGASEYTVASPDGELYVTISDDGGILTYKVIYSNNIMLLPSRLGLSTDFADMTSGISITGVKRKSINTSYTVTRAKRLKTDYHANCIDLSCKGNEDYTFTLTFRVSDNDIAFRYYIPEQHDGTRTARIMDEHTFFMLPQHTRTFLTPQAPPNTGWEATKPSYEEEYQTDMPMDEPSRYNVGYTFPCLFRTEDKGWILISETGTTGDYCGCRLSDYDYTNGYKVEFPQKGENNGSGSVQPAFGLPGNTPWRTITIGNSLKPIVETMAPYNNVEQLYKAKKEYKTGHYSWSWLIWQDASCNYPDQIKFIDLASELGMEYTLIDANWDEGIGRENIARLSEYAQSKDVGLFLWYNSNGTANNPPQTPRNIMNNTVRRKKEMEWLERIGVKGIKVDFLGGDKQETMKLYEDILSDANDYGLMVIFHGCTIPRGWERMYPNYMGSEACLASENVYFQEKHSVSEAFEMTLHPFCRNAIGSFDWGGVILNKYMSHDNNSRHQRYTSDTFEIATAITNQSGINCIAVTPNIMGNIPQFEKEIIRKLPTSWDETLFIDGFPGKYAVIARRNADKWYIAGINGTEKPMRLDLYLPMFSGKRASYMIDKKLKKGQIIPDAEMKNITIPNDGKIRMTLQGRGGFIMMQ</sequence>
<feature type="domain" description="Glycosyl-hydrolase 97 catalytic" evidence="6">
    <location>
        <begin position="297"/>
        <end position="445"/>
    </location>
</feature>
<dbReference type="Gene3D" id="2.70.98.10">
    <property type="match status" value="1"/>
</dbReference>
<keyword evidence="4" id="KW-0106">Calcium</keyword>
<dbReference type="PANTHER" id="PTHR35803">
    <property type="entry name" value="GLUCAN 1,4-ALPHA-GLUCOSIDASE SUSB-RELATED"/>
    <property type="match status" value="1"/>
</dbReference>
<keyword evidence="3 10" id="KW-0378">Hydrolase</keyword>
<dbReference type="Proteomes" id="UP001167831">
    <property type="component" value="Unassembled WGS sequence"/>
</dbReference>
<dbReference type="GO" id="GO:0030246">
    <property type="term" value="F:carbohydrate binding"/>
    <property type="evidence" value="ECO:0007669"/>
    <property type="project" value="InterPro"/>
</dbReference>
<evidence type="ECO:0000256" key="3">
    <source>
        <dbReference type="ARBA" id="ARBA00022801"/>
    </source>
</evidence>
<evidence type="ECO:0000259" key="8">
    <source>
        <dbReference type="Pfam" id="PF14509"/>
    </source>
</evidence>
<dbReference type="SUPFAM" id="SSF51445">
    <property type="entry name" value="(Trans)glycosidases"/>
    <property type="match status" value="1"/>
</dbReference>
<evidence type="ECO:0000256" key="1">
    <source>
        <dbReference type="ARBA" id="ARBA00001913"/>
    </source>
</evidence>
<dbReference type="InterPro" id="IPR013780">
    <property type="entry name" value="Glyco_hydro_b"/>
</dbReference>
<evidence type="ECO:0000256" key="5">
    <source>
        <dbReference type="ARBA" id="ARBA00023295"/>
    </source>
</evidence>
<feature type="domain" description="Glycosyl-hydrolase 97 N-terminal" evidence="7">
    <location>
        <begin position="11"/>
        <end position="267"/>
    </location>
</feature>
<comment type="cofactor">
    <cofactor evidence="1">
        <name>Ca(2+)</name>
        <dbReference type="ChEBI" id="CHEBI:29108"/>
    </cofactor>
</comment>
<dbReference type="Pfam" id="PF14509">
    <property type="entry name" value="GH97_C"/>
    <property type="match status" value="1"/>
</dbReference>
<evidence type="ECO:0000313" key="10">
    <source>
        <dbReference type="EMBL" id="MDN0024054.1"/>
    </source>
</evidence>
<organism evidence="10 12">
    <name type="scientific">Leyella lascolaii</name>
    <dbReference type="NCBI Taxonomy" id="1776379"/>
    <lineage>
        <taxon>Bacteria</taxon>
        <taxon>Pseudomonadati</taxon>
        <taxon>Bacteroidota</taxon>
        <taxon>Bacteroidia</taxon>
        <taxon>Bacteroidales</taxon>
        <taxon>Prevotellaceae</taxon>
        <taxon>Leyella</taxon>
    </lineage>
</organism>
<reference evidence="10" key="2">
    <citation type="submission" date="2023-08" db="EMBL/GenBank/DDBJ databases">
        <title>Identification and characterization of horizontal gene transfer across gut microbiota members of farm animals based on homology search.</title>
        <authorList>
            <person name="Schwarzerova J."/>
            <person name="Nykrynova M."/>
            <person name="Jureckova K."/>
            <person name="Cejkova D."/>
            <person name="Rychlik I."/>
        </authorList>
    </citation>
    <scope>NUCLEOTIDE SEQUENCE</scope>
    <source>
        <strain evidence="10">ET15</strain>
        <strain evidence="9">ET37</strain>
    </source>
</reference>